<keyword evidence="3" id="KW-0521">NADP</keyword>
<feature type="domain" description="Shikimate dehydrogenase substrate binding N-terminal" evidence="8">
    <location>
        <begin position="233"/>
        <end position="302"/>
    </location>
</feature>
<proteinExistence type="predicted"/>
<evidence type="ECO:0000259" key="7">
    <source>
        <dbReference type="Pfam" id="PF01488"/>
    </source>
</evidence>
<dbReference type="InterPro" id="IPR036291">
    <property type="entry name" value="NAD(P)-bd_dom_sf"/>
</dbReference>
<evidence type="ECO:0000256" key="2">
    <source>
        <dbReference type="ARBA" id="ARBA00012962"/>
    </source>
</evidence>
<dbReference type="RefSeq" id="WP_210226316.1">
    <property type="nucleotide sequence ID" value="NZ_CP072800.1"/>
</dbReference>
<dbReference type="Gene3D" id="3.40.50.10860">
    <property type="entry name" value="Leucine Dehydrogenase, chain A, domain 1"/>
    <property type="match status" value="1"/>
</dbReference>
<comment type="catalytic activity">
    <reaction evidence="6">
        <text>shikimate + NADP(+) = 3-dehydroshikimate + NADPH + H(+)</text>
        <dbReference type="Rhea" id="RHEA:17737"/>
        <dbReference type="ChEBI" id="CHEBI:15378"/>
        <dbReference type="ChEBI" id="CHEBI:16630"/>
        <dbReference type="ChEBI" id="CHEBI:36208"/>
        <dbReference type="ChEBI" id="CHEBI:57783"/>
        <dbReference type="ChEBI" id="CHEBI:58349"/>
        <dbReference type="EC" id="1.1.1.25"/>
    </reaction>
</comment>
<dbReference type="EMBL" id="CP072800">
    <property type="protein sequence ID" value="QTR49473.1"/>
    <property type="molecule type" value="Genomic_DNA"/>
</dbReference>
<dbReference type="InterPro" id="IPR013708">
    <property type="entry name" value="Shikimate_DH-bd_N"/>
</dbReference>
<dbReference type="CDD" id="cd01065">
    <property type="entry name" value="NAD_bind_Shikimate_DH"/>
    <property type="match status" value="1"/>
</dbReference>
<accession>A0ABX7X4E6</accession>
<dbReference type="SUPFAM" id="SSF53223">
    <property type="entry name" value="Aminoacid dehydrogenase-like, N-terminal domain"/>
    <property type="match status" value="1"/>
</dbReference>
<sequence>MNPKQIDLNRRKSSAILSTTLYGLGQIPQLSRLPVEVDIIEIRADLYSPNLAELRKSTSCALLFSIKSQFEGGKFGGSNQERIQRLIESSTCYDLIELEGERDLVPEVLEAIPVEKRIISWQGKPEDDTALMARLTHYQRIPAKYYRLVIQAQKFNDGLAVVHLLTKYESNDLITYAINQIGVWTQVLAPFLGSPLVPSSIETNATNVYHTPQQLIEDYNLPSIYSVQKIFGIVGNPVLGCISPSLHNAAYRQLKLPYLYLPFQVDSLPHCFEALVDDEHLPFAVGGLTVVSPFKNDSLKIAGKTHNPDVTLSKHANILVNHQGWAALSTDLLGAIDALHELDSNWQQKKIAVIGCGGTGQTIAAGLKRLGVNLTLVNRTVSSGIEVASSLKVAFTPLNIFKPHFFDIIIHATPFGKKTGELPIDVTQLTHRNRVIEHVYSSDKSTGLVDYCQTHGIKVIDGKRIAKLQTRHQFKFMTGFDMKTREPIAPDTEEKQHEYI</sequence>
<feature type="domain" description="Quinate/shikimate 5-dehydrogenase/glutamyl-tRNA reductase" evidence="7">
    <location>
        <begin position="344"/>
        <end position="413"/>
    </location>
</feature>
<dbReference type="InterPro" id="IPR046346">
    <property type="entry name" value="Aminoacid_DH-like_N_sf"/>
</dbReference>
<evidence type="ECO:0000256" key="4">
    <source>
        <dbReference type="ARBA" id="ARBA00023002"/>
    </source>
</evidence>
<dbReference type="InterPro" id="IPR001381">
    <property type="entry name" value="DHquinase_I"/>
</dbReference>
<dbReference type="InterPro" id="IPR013785">
    <property type="entry name" value="Aldolase_TIM"/>
</dbReference>
<dbReference type="SUPFAM" id="SSF51569">
    <property type="entry name" value="Aldolase"/>
    <property type="match status" value="1"/>
</dbReference>
<keyword evidence="9" id="KW-0456">Lyase</keyword>
<dbReference type="CDD" id="cd00502">
    <property type="entry name" value="DHQase_I"/>
    <property type="match status" value="1"/>
</dbReference>
<comment type="pathway">
    <text evidence="1">Metabolic intermediate biosynthesis; chorismate biosynthesis; chorismate from D-erythrose 4-phosphate and phosphoenolpyruvate: step 4/7.</text>
</comment>
<dbReference type="GO" id="GO:0003855">
    <property type="term" value="F:3-dehydroquinate dehydratase activity"/>
    <property type="evidence" value="ECO:0007669"/>
    <property type="project" value="UniProtKB-EC"/>
</dbReference>
<organism evidence="9 10">
    <name type="scientific">Candidatus Thiothrix anitrata</name>
    <dbReference type="NCBI Taxonomy" id="2823902"/>
    <lineage>
        <taxon>Bacteria</taxon>
        <taxon>Pseudomonadati</taxon>
        <taxon>Pseudomonadota</taxon>
        <taxon>Gammaproteobacteria</taxon>
        <taxon>Thiotrichales</taxon>
        <taxon>Thiotrichaceae</taxon>
        <taxon>Thiothrix</taxon>
    </lineage>
</organism>
<dbReference type="PANTHER" id="PTHR21089:SF1">
    <property type="entry name" value="BIFUNCTIONAL 3-DEHYDROQUINATE DEHYDRATASE_SHIKIMATE DEHYDROGENASE, CHLOROPLASTIC"/>
    <property type="match status" value="1"/>
</dbReference>
<evidence type="ECO:0000259" key="8">
    <source>
        <dbReference type="Pfam" id="PF08501"/>
    </source>
</evidence>
<dbReference type="SUPFAM" id="SSF51735">
    <property type="entry name" value="NAD(P)-binding Rossmann-fold domains"/>
    <property type="match status" value="1"/>
</dbReference>
<protein>
    <recommendedName>
        <fullName evidence="2">shikimate dehydrogenase (NADP(+))</fullName>
        <ecNumber evidence="2">1.1.1.25</ecNumber>
    </recommendedName>
</protein>
<evidence type="ECO:0000256" key="1">
    <source>
        <dbReference type="ARBA" id="ARBA00004871"/>
    </source>
</evidence>
<dbReference type="Pfam" id="PF01488">
    <property type="entry name" value="Shikimate_DH"/>
    <property type="match status" value="1"/>
</dbReference>
<reference evidence="9 10" key="1">
    <citation type="submission" date="2021-04" db="EMBL/GenBank/DDBJ databases">
        <title>Genomics, taxonomy and metabolism of representatives of sulfur bacteria of the genus Thiothrix: Thiothrix fructosivorans QT, Thiothrix unzii A1T and three new species, Thiothrix subterranea sp. nov., Thiothrix litoralis sp. nov. and 'Candidatus Thiothrix anitrata' sp. nov.</title>
        <authorList>
            <person name="Ravin N.V."/>
            <person name="Smolyakov D."/>
            <person name="Rudenko T.S."/>
            <person name="Mardanov A.V."/>
            <person name="Beletsky A.V."/>
            <person name="Markov N.D."/>
            <person name="Fomenkov A.I."/>
            <person name="Roberts R.J."/>
            <person name="Karnachuk O.V."/>
            <person name="Novikov A."/>
            <person name="Grabovich M.Y."/>
        </authorList>
    </citation>
    <scope>NUCLEOTIDE SEQUENCE [LARGE SCALE GENOMIC DNA]</scope>
    <source>
        <strain evidence="9 10">A52</strain>
    </source>
</reference>
<evidence type="ECO:0000256" key="3">
    <source>
        <dbReference type="ARBA" id="ARBA00022857"/>
    </source>
</evidence>
<name>A0ABX7X4E6_9GAMM</name>
<evidence type="ECO:0000256" key="5">
    <source>
        <dbReference type="ARBA" id="ARBA00023141"/>
    </source>
</evidence>
<evidence type="ECO:0000313" key="10">
    <source>
        <dbReference type="Proteomes" id="UP000672027"/>
    </source>
</evidence>
<evidence type="ECO:0000313" key="9">
    <source>
        <dbReference type="EMBL" id="QTR49473.1"/>
    </source>
</evidence>
<dbReference type="Gene3D" id="3.20.20.70">
    <property type="entry name" value="Aldolase class I"/>
    <property type="match status" value="1"/>
</dbReference>
<keyword evidence="10" id="KW-1185">Reference proteome</keyword>
<gene>
    <name evidence="9" type="ORF">J8380_14700</name>
</gene>
<keyword evidence="4" id="KW-0560">Oxidoreductase</keyword>
<dbReference type="InterPro" id="IPR006151">
    <property type="entry name" value="Shikm_DH/Glu-tRNA_Rdtase"/>
</dbReference>
<dbReference type="PANTHER" id="PTHR21089">
    <property type="entry name" value="SHIKIMATE DEHYDROGENASE"/>
    <property type="match status" value="1"/>
</dbReference>
<dbReference type="Gene3D" id="3.40.50.720">
    <property type="entry name" value="NAD(P)-binding Rossmann-like Domain"/>
    <property type="match status" value="1"/>
</dbReference>
<dbReference type="EC" id="1.1.1.25" evidence="2"/>
<evidence type="ECO:0000256" key="6">
    <source>
        <dbReference type="ARBA" id="ARBA00049442"/>
    </source>
</evidence>
<keyword evidence="5" id="KW-0028">Amino-acid biosynthesis</keyword>
<dbReference type="Proteomes" id="UP000672027">
    <property type="component" value="Chromosome"/>
</dbReference>
<dbReference type="InterPro" id="IPR022893">
    <property type="entry name" value="Shikimate_DH_fam"/>
</dbReference>
<keyword evidence="5" id="KW-0057">Aromatic amino acid biosynthesis</keyword>
<dbReference type="Pfam" id="PF08501">
    <property type="entry name" value="Shikimate_dh_N"/>
    <property type="match status" value="1"/>
</dbReference>
<dbReference type="Pfam" id="PF01487">
    <property type="entry name" value="DHquinase_I"/>
    <property type="match status" value="1"/>
</dbReference>